<sequence>MTPPAPLSQHWRTAWRRIGGSTGSWPLVLALLLLALAVWPPRVQLQRPVFNWQVSFDITQSMNVEDVELDHAAVSRLTLARAAMRDVLGALPCGSRVGWSVFADYRSLVILAPVEVCSHYEELLASLERIDGRMRWANASNVSKGVTWAVRGARSVGPDTHFVFISDGQESPPLRINETPPMTDIKPGEVQGWLVGVGGDVPMPIPKTGSNGEPAGYWRADEVVQGSAIGSALNHEHLSELRQDHLRALAELVGVNYRRLNTPEALKTAMLDRRFAQHLPADTDLRWIPALLALLLLAWRFAPDFGWLRERRPAKREKKKAIDRGVPPRSLTRAA</sequence>
<feature type="region of interest" description="Disordered" evidence="1">
    <location>
        <begin position="315"/>
        <end position="335"/>
    </location>
</feature>
<organism evidence="2 3">
    <name type="scientific">Variovorax paradoxus</name>
    <dbReference type="NCBI Taxonomy" id="34073"/>
    <lineage>
        <taxon>Bacteria</taxon>
        <taxon>Pseudomonadati</taxon>
        <taxon>Pseudomonadota</taxon>
        <taxon>Betaproteobacteria</taxon>
        <taxon>Burkholderiales</taxon>
        <taxon>Comamonadaceae</taxon>
        <taxon>Variovorax</taxon>
    </lineage>
</organism>
<proteinExistence type="predicted"/>
<dbReference type="InterPro" id="IPR036465">
    <property type="entry name" value="vWFA_dom_sf"/>
</dbReference>
<evidence type="ECO:0000313" key="3">
    <source>
        <dbReference type="Proteomes" id="UP000035170"/>
    </source>
</evidence>
<dbReference type="Gene3D" id="3.40.50.410">
    <property type="entry name" value="von Willebrand factor, type A domain"/>
    <property type="match status" value="1"/>
</dbReference>
<evidence type="ECO:0008006" key="4">
    <source>
        <dbReference type="Google" id="ProtNLM"/>
    </source>
</evidence>
<reference evidence="2 3" key="1">
    <citation type="submission" date="2015-03" db="EMBL/GenBank/DDBJ databases">
        <title>Genome sequence of Variovorax paradoxus TBEA6.</title>
        <authorList>
            <person name="Poehlein A."/>
            <person name="Schuldes J."/>
            <person name="Wuebbeler J.H."/>
            <person name="Hiessl S."/>
            <person name="Steinbuechel A."/>
            <person name="Daniel R."/>
        </authorList>
    </citation>
    <scope>NUCLEOTIDE SEQUENCE [LARGE SCALE GENOMIC DNA]</scope>
    <source>
        <strain evidence="2 3">TBEA6</strain>
    </source>
</reference>
<comment type="caution">
    <text evidence="2">The sequence shown here is derived from an EMBL/GenBank/DDBJ whole genome shotgun (WGS) entry which is preliminary data.</text>
</comment>
<dbReference type="AlphaFoldDB" id="A0A0H2M8A9"/>
<dbReference type="PATRIC" id="fig|34073.19.peg.89"/>
<keyword evidence="3" id="KW-1185">Reference proteome</keyword>
<evidence type="ECO:0000313" key="2">
    <source>
        <dbReference type="EMBL" id="KLN58729.1"/>
    </source>
</evidence>
<dbReference type="Proteomes" id="UP000035170">
    <property type="component" value="Unassembled WGS sequence"/>
</dbReference>
<name>A0A0H2M8A9_VARPD</name>
<protein>
    <recommendedName>
        <fullName evidence="4">MxaL protein</fullName>
    </recommendedName>
</protein>
<accession>A0A0H2M8A9</accession>
<gene>
    <name evidence="2" type="ORF">VPARA_00910</name>
</gene>
<evidence type="ECO:0000256" key="1">
    <source>
        <dbReference type="SAM" id="MobiDB-lite"/>
    </source>
</evidence>
<dbReference type="RefSeq" id="WP_047782878.1">
    <property type="nucleotide sequence ID" value="NZ_JZWI01000001.1"/>
</dbReference>
<dbReference type="EMBL" id="JZWI01000001">
    <property type="protein sequence ID" value="KLN58729.1"/>
    <property type="molecule type" value="Genomic_DNA"/>
</dbReference>